<dbReference type="AlphaFoldDB" id="A0A917TQ30"/>
<keyword evidence="21" id="KW-1185">Reference proteome</keyword>
<evidence type="ECO:0000256" key="7">
    <source>
        <dbReference type="ARBA" id="ARBA00022676"/>
    </source>
</evidence>
<dbReference type="RefSeq" id="WP_117155112.1">
    <property type="nucleotide sequence ID" value="NZ_BMLG01000009.1"/>
</dbReference>
<reference evidence="20" key="1">
    <citation type="journal article" date="2014" name="Int. J. Syst. Evol. Microbiol.">
        <title>Complete genome sequence of Corynebacterium casei LMG S-19264T (=DSM 44701T), isolated from a smear-ripened cheese.</title>
        <authorList>
            <consortium name="US DOE Joint Genome Institute (JGI-PGF)"/>
            <person name="Walter F."/>
            <person name="Albersmeier A."/>
            <person name="Kalinowski J."/>
            <person name="Ruckert C."/>
        </authorList>
    </citation>
    <scope>NUCLEOTIDE SEQUENCE</scope>
    <source>
        <strain evidence="20">CGMCC 1.6333</strain>
    </source>
</reference>
<dbReference type="NCBIfam" id="TIGR02074">
    <property type="entry name" value="PBP_1a_fam"/>
    <property type="match status" value="1"/>
</dbReference>
<evidence type="ECO:0000256" key="15">
    <source>
        <dbReference type="ARBA" id="ARBA00034000"/>
    </source>
</evidence>
<evidence type="ECO:0000256" key="17">
    <source>
        <dbReference type="SAM" id="Phobius"/>
    </source>
</evidence>
<evidence type="ECO:0000256" key="10">
    <source>
        <dbReference type="ARBA" id="ARBA00022960"/>
    </source>
</evidence>
<dbReference type="InterPro" id="IPR001460">
    <property type="entry name" value="PCN-bd_Tpept"/>
</dbReference>
<evidence type="ECO:0000256" key="5">
    <source>
        <dbReference type="ARBA" id="ARBA00022645"/>
    </source>
</evidence>
<dbReference type="OrthoDB" id="9766909at2"/>
<evidence type="ECO:0000259" key="18">
    <source>
        <dbReference type="Pfam" id="PF00905"/>
    </source>
</evidence>
<evidence type="ECO:0000256" key="8">
    <source>
        <dbReference type="ARBA" id="ARBA00022679"/>
    </source>
</evidence>
<sequence length="665" mass="74518">MRHIRRFFQQIHKNRPLRWIGILFASGVIGVGVLLLTIYVSAYLLGAPPLTTAQNTVYYSANGTKIGEEHNIENRYWVELDQIEPMLIEATVQAEDQHFYDHNGFDYKRILAALLVDIRTGSKREGASTITQQYARNLYLSHDKTWARKIKEAFYTVRLELFYDKDELLEGYLNTIYYGHGAYGIEAASRYFFDKGSNDLSLAEATLLAGIPNGPSYYSPIYNFENAKKRQKRILSVLEEKEVISEQSAYLAEREAITVNEAAPTTVDSIAPYFQDIVLAEMEEILDEDRASIRTAGYNVYTTLKAPHQEELKKSIENRIEDTSELQVGSIAMNPTNGAITGMIGGRDYTESPYNRAVQAKRMVGSAFKPILYYTALTYGYTPATTLISKPTNFLLADGTSYHPSNYNGYYADRPVTLAQALAVSDNIYAMKTHIFLKPKRLINTAREFGITSRLDPVPSLALGTASVNVKEMVTAYSMLANGGKSVDPYMIEKITDADGKVLYEHKASEQKQVLDAQQTFILNQLMTGMFDPTLSGYMHVTGDSIAHRLEHTYAGKSGTTESDNWMIGYSPKLVMGIWTGYDDNSPVEKVADRTAAKQIWADFIISAHDGDAVQNFPVPSGIIAAYIDPTSGELSTPYCEKSKLMYFVKGTEPTEYCSLHWPED</sequence>
<dbReference type="InterPro" id="IPR036950">
    <property type="entry name" value="PBP_transglycosylase"/>
</dbReference>
<dbReference type="Gene3D" id="1.10.3810.10">
    <property type="entry name" value="Biosynthetic peptidoglycan transglycosylase-like"/>
    <property type="match status" value="1"/>
</dbReference>
<keyword evidence="5" id="KW-0121">Carboxypeptidase</keyword>
<reference evidence="20" key="2">
    <citation type="submission" date="2020-09" db="EMBL/GenBank/DDBJ databases">
        <authorList>
            <person name="Sun Q."/>
            <person name="Zhou Y."/>
        </authorList>
    </citation>
    <scope>NUCLEOTIDE SEQUENCE</scope>
    <source>
        <strain evidence="20">CGMCC 1.6333</strain>
    </source>
</reference>
<dbReference type="GO" id="GO:0008955">
    <property type="term" value="F:peptidoglycan glycosyltransferase activity"/>
    <property type="evidence" value="ECO:0007669"/>
    <property type="project" value="UniProtKB-EC"/>
</dbReference>
<dbReference type="GO" id="GO:0009252">
    <property type="term" value="P:peptidoglycan biosynthetic process"/>
    <property type="evidence" value="ECO:0007669"/>
    <property type="project" value="UniProtKB-KW"/>
</dbReference>
<dbReference type="GO" id="GO:0071555">
    <property type="term" value="P:cell wall organization"/>
    <property type="evidence" value="ECO:0007669"/>
    <property type="project" value="UniProtKB-KW"/>
</dbReference>
<keyword evidence="13" id="KW-0511">Multifunctional enzyme</keyword>
<dbReference type="GO" id="GO:0006508">
    <property type="term" value="P:proteolysis"/>
    <property type="evidence" value="ECO:0007669"/>
    <property type="project" value="UniProtKB-KW"/>
</dbReference>
<dbReference type="InterPro" id="IPR012338">
    <property type="entry name" value="Beta-lactam/transpept-like"/>
</dbReference>
<keyword evidence="12 17" id="KW-0472">Membrane</keyword>
<comment type="caution">
    <text evidence="20">The sequence shown here is derived from an EMBL/GenBank/DDBJ whole genome shotgun (WGS) entry which is preliminary data.</text>
</comment>
<comment type="subcellular location">
    <subcellularLocation>
        <location evidence="1">Cell membrane</location>
    </subcellularLocation>
</comment>
<evidence type="ECO:0000256" key="1">
    <source>
        <dbReference type="ARBA" id="ARBA00004236"/>
    </source>
</evidence>
<keyword evidence="17" id="KW-1133">Transmembrane helix</keyword>
<protein>
    <submittedName>
        <fullName evidence="20">Penicillin-binding protein 2D</fullName>
    </submittedName>
</protein>
<keyword evidence="6" id="KW-0645">Protease</keyword>
<evidence type="ECO:0000256" key="16">
    <source>
        <dbReference type="ARBA" id="ARBA00049902"/>
    </source>
</evidence>
<dbReference type="PANTHER" id="PTHR32282">
    <property type="entry name" value="BINDING PROTEIN TRANSPEPTIDASE, PUTATIVE-RELATED"/>
    <property type="match status" value="1"/>
</dbReference>
<evidence type="ECO:0000259" key="19">
    <source>
        <dbReference type="Pfam" id="PF00912"/>
    </source>
</evidence>
<evidence type="ECO:0000313" key="21">
    <source>
        <dbReference type="Proteomes" id="UP000618460"/>
    </source>
</evidence>
<dbReference type="SUPFAM" id="SSF56601">
    <property type="entry name" value="beta-lactamase/transpeptidase-like"/>
    <property type="match status" value="1"/>
</dbReference>
<name>A0A917TQ30_9BACI</name>
<dbReference type="EMBL" id="BMLG01000009">
    <property type="protein sequence ID" value="GGM32866.1"/>
    <property type="molecule type" value="Genomic_DNA"/>
</dbReference>
<keyword evidence="14" id="KW-0961">Cell wall biogenesis/degradation</keyword>
<dbReference type="GO" id="GO:0005886">
    <property type="term" value="C:plasma membrane"/>
    <property type="evidence" value="ECO:0007669"/>
    <property type="project" value="UniProtKB-SubCell"/>
</dbReference>
<evidence type="ECO:0000256" key="3">
    <source>
        <dbReference type="ARBA" id="ARBA00007739"/>
    </source>
</evidence>
<feature type="transmembrane region" description="Helical" evidence="17">
    <location>
        <begin position="20"/>
        <end position="45"/>
    </location>
</feature>
<evidence type="ECO:0000256" key="9">
    <source>
        <dbReference type="ARBA" id="ARBA00022801"/>
    </source>
</evidence>
<dbReference type="GO" id="GO:0009002">
    <property type="term" value="F:serine-type D-Ala-D-Ala carboxypeptidase activity"/>
    <property type="evidence" value="ECO:0007669"/>
    <property type="project" value="UniProtKB-EC"/>
</dbReference>
<dbReference type="InterPro" id="IPR050396">
    <property type="entry name" value="Glycosyltr_51/Transpeptidase"/>
</dbReference>
<dbReference type="FunFam" id="1.10.3810.10:FF:000001">
    <property type="entry name" value="Penicillin-binding protein 1A"/>
    <property type="match status" value="1"/>
</dbReference>
<dbReference type="GO" id="GO:0030288">
    <property type="term" value="C:outer membrane-bounded periplasmic space"/>
    <property type="evidence" value="ECO:0007669"/>
    <property type="project" value="TreeGrafter"/>
</dbReference>
<keyword evidence="11" id="KW-0573">Peptidoglycan synthesis</keyword>
<comment type="catalytic activity">
    <reaction evidence="15">
        <text>Preferential cleavage: (Ac)2-L-Lys-D-Ala-|-D-Ala. Also transpeptidation of peptidyl-alanyl moieties that are N-acyl substituents of D-alanine.</text>
        <dbReference type="EC" id="3.4.16.4"/>
    </reaction>
</comment>
<dbReference type="Gene3D" id="3.40.710.10">
    <property type="entry name" value="DD-peptidase/beta-lactamase superfamily"/>
    <property type="match status" value="1"/>
</dbReference>
<comment type="similarity">
    <text evidence="2">In the C-terminal section; belongs to the transpeptidase family.</text>
</comment>
<dbReference type="InterPro" id="IPR001264">
    <property type="entry name" value="Glyco_trans_51"/>
</dbReference>
<gene>
    <name evidence="20" type="primary">pbpG</name>
    <name evidence="20" type="ORF">GCM10011351_18640</name>
</gene>
<organism evidence="20 21">
    <name type="scientific">Paraliobacillus quinghaiensis</name>
    <dbReference type="NCBI Taxonomy" id="470815"/>
    <lineage>
        <taxon>Bacteria</taxon>
        <taxon>Bacillati</taxon>
        <taxon>Bacillota</taxon>
        <taxon>Bacilli</taxon>
        <taxon>Bacillales</taxon>
        <taxon>Bacillaceae</taxon>
        <taxon>Paraliobacillus</taxon>
    </lineage>
</organism>
<evidence type="ECO:0000256" key="2">
    <source>
        <dbReference type="ARBA" id="ARBA00007090"/>
    </source>
</evidence>
<dbReference type="SUPFAM" id="SSF53955">
    <property type="entry name" value="Lysozyme-like"/>
    <property type="match status" value="1"/>
</dbReference>
<evidence type="ECO:0000256" key="6">
    <source>
        <dbReference type="ARBA" id="ARBA00022670"/>
    </source>
</evidence>
<keyword evidence="7" id="KW-0328">Glycosyltransferase</keyword>
<evidence type="ECO:0000256" key="11">
    <source>
        <dbReference type="ARBA" id="ARBA00022984"/>
    </source>
</evidence>
<dbReference type="GO" id="GO:0008360">
    <property type="term" value="P:regulation of cell shape"/>
    <property type="evidence" value="ECO:0007669"/>
    <property type="project" value="UniProtKB-KW"/>
</dbReference>
<keyword evidence="4" id="KW-1003">Cell membrane</keyword>
<dbReference type="PANTHER" id="PTHR32282:SF11">
    <property type="entry name" value="PENICILLIN-BINDING PROTEIN 1B"/>
    <property type="match status" value="1"/>
</dbReference>
<keyword evidence="10" id="KW-0133">Cell shape</keyword>
<dbReference type="Proteomes" id="UP000618460">
    <property type="component" value="Unassembled WGS sequence"/>
</dbReference>
<dbReference type="GO" id="GO:0008658">
    <property type="term" value="F:penicillin binding"/>
    <property type="evidence" value="ECO:0007669"/>
    <property type="project" value="InterPro"/>
</dbReference>
<evidence type="ECO:0000256" key="4">
    <source>
        <dbReference type="ARBA" id="ARBA00022475"/>
    </source>
</evidence>
<feature type="domain" description="Penicillin-binding protein transpeptidase" evidence="18">
    <location>
        <begin position="331"/>
        <end position="573"/>
    </location>
</feature>
<keyword evidence="17" id="KW-0812">Transmembrane</keyword>
<evidence type="ECO:0000256" key="14">
    <source>
        <dbReference type="ARBA" id="ARBA00023316"/>
    </source>
</evidence>
<dbReference type="Pfam" id="PF00912">
    <property type="entry name" value="Transgly"/>
    <property type="match status" value="1"/>
</dbReference>
<evidence type="ECO:0000313" key="20">
    <source>
        <dbReference type="EMBL" id="GGM32866.1"/>
    </source>
</evidence>
<proteinExistence type="inferred from homology"/>
<keyword evidence="8" id="KW-0808">Transferase</keyword>
<accession>A0A917TQ30</accession>
<dbReference type="Pfam" id="PF00905">
    <property type="entry name" value="Transpeptidase"/>
    <property type="match status" value="1"/>
</dbReference>
<comment type="similarity">
    <text evidence="3">In the N-terminal section; belongs to the glycosyltransferase 51 family.</text>
</comment>
<evidence type="ECO:0000256" key="13">
    <source>
        <dbReference type="ARBA" id="ARBA00023268"/>
    </source>
</evidence>
<comment type="catalytic activity">
    <reaction evidence="16">
        <text>[GlcNAc-(1-&gt;4)-Mur2Ac(oyl-L-Ala-gamma-D-Glu-L-Lys-D-Ala-D-Ala)](n)-di-trans,octa-cis-undecaprenyl diphosphate + beta-D-GlcNAc-(1-&gt;4)-Mur2Ac(oyl-L-Ala-gamma-D-Glu-L-Lys-D-Ala-D-Ala)-di-trans,octa-cis-undecaprenyl diphosphate = [GlcNAc-(1-&gt;4)-Mur2Ac(oyl-L-Ala-gamma-D-Glu-L-Lys-D-Ala-D-Ala)](n+1)-di-trans,octa-cis-undecaprenyl diphosphate + di-trans,octa-cis-undecaprenyl diphosphate + H(+)</text>
        <dbReference type="Rhea" id="RHEA:23708"/>
        <dbReference type="Rhea" id="RHEA-COMP:9602"/>
        <dbReference type="Rhea" id="RHEA-COMP:9603"/>
        <dbReference type="ChEBI" id="CHEBI:15378"/>
        <dbReference type="ChEBI" id="CHEBI:58405"/>
        <dbReference type="ChEBI" id="CHEBI:60033"/>
        <dbReference type="ChEBI" id="CHEBI:78435"/>
        <dbReference type="EC" id="2.4.99.28"/>
    </reaction>
</comment>
<feature type="domain" description="Glycosyl transferase family 51" evidence="19">
    <location>
        <begin position="64"/>
        <end position="236"/>
    </location>
</feature>
<evidence type="ECO:0000256" key="12">
    <source>
        <dbReference type="ARBA" id="ARBA00023136"/>
    </source>
</evidence>
<keyword evidence="9" id="KW-0378">Hydrolase</keyword>
<dbReference type="InterPro" id="IPR023346">
    <property type="entry name" value="Lysozyme-like_dom_sf"/>
</dbReference>